<feature type="domain" description="FAS1-like dehydratase" evidence="1">
    <location>
        <begin position="45"/>
        <end position="136"/>
    </location>
</feature>
<keyword evidence="3" id="KW-1185">Reference proteome</keyword>
<evidence type="ECO:0000313" key="3">
    <source>
        <dbReference type="Proteomes" id="UP001501671"/>
    </source>
</evidence>
<dbReference type="SUPFAM" id="SSF54637">
    <property type="entry name" value="Thioesterase/thiol ester dehydrase-isomerase"/>
    <property type="match status" value="1"/>
</dbReference>
<dbReference type="Pfam" id="PF13452">
    <property type="entry name" value="FAS1_DH_region"/>
    <property type="match status" value="1"/>
</dbReference>
<dbReference type="InterPro" id="IPR029069">
    <property type="entry name" value="HotDog_dom_sf"/>
</dbReference>
<reference evidence="3" key="1">
    <citation type="journal article" date="2019" name="Int. J. Syst. Evol. Microbiol.">
        <title>The Global Catalogue of Microorganisms (GCM) 10K type strain sequencing project: providing services to taxonomists for standard genome sequencing and annotation.</title>
        <authorList>
            <consortium name="The Broad Institute Genomics Platform"/>
            <consortium name="The Broad Institute Genome Sequencing Center for Infectious Disease"/>
            <person name="Wu L."/>
            <person name="Ma J."/>
        </authorList>
    </citation>
    <scope>NUCLEOTIDE SEQUENCE [LARGE SCALE GENOMIC DNA]</scope>
    <source>
        <strain evidence="3">JCM 17666</strain>
    </source>
</reference>
<organism evidence="2 3">
    <name type="scientific">Pigmentiphaga soli</name>
    <dbReference type="NCBI Taxonomy" id="1007095"/>
    <lineage>
        <taxon>Bacteria</taxon>
        <taxon>Pseudomonadati</taxon>
        <taxon>Pseudomonadota</taxon>
        <taxon>Betaproteobacteria</taxon>
        <taxon>Burkholderiales</taxon>
        <taxon>Alcaligenaceae</taxon>
        <taxon>Pigmentiphaga</taxon>
    </lineage>
</organism>
<evidence type="ECO:0000313" key="2">
    <source>
        <dbReference type="EMBL" id="GAA4326915.1"/>
    </source>
</evidence>
<dbReference type="InterPro" id="IPR039569">
    <property type="entry name" value="FAS1-like_DH_region"/>
</dbReference>
<name>A0ABP8GMC8_9BURK</name>
<accession>A0ABP8GMC8</accession>
<gene>
    <name evidence="2" type="ORF">GCM10023144_10980</name>
</gene>
<sequence>MTQAVGRLAARCGELLSSWGPVAVDPIIVERFREAIGWPGDTTSTAVPPTILIHLKEVRVNVHQDERPREVIDDTLVNPVNGGTRYEWMRLIEVGETIKGQVRLHAATMREGRSGPLAIIVTETRYLDARDQVVARMEKTMVYRGAAS</sequence>
<dbReference type="Proteomes" id="UP001501671">
    <property type="component" value="Unassembled WGS sequence"/>
</dbReference>
<proteinExistence type="predicted"/>
<evidence type="ECO:0000259" key="1">
    <source>
        <dbReference type="Pfam" id="PF13452"/>
    </source>
</evidence>
<protein>
    <recommendedName>
        <fullName evidence="1">FAS1-like dehydratase domain-containing protein</fullName>
    </recommendedName>
</protein>
<dbReference type="Gene3D" id="3.10.129.10">
    <property type="entry name" value="Hotdog Thioesterase"/>
    <property type="match status" value="1"/>
</dbReference>
<dbReference type="EMBL" id="BAABFO010000004">
    <property type="protein sequence ID" value="GAA4326915.1"/>
    <property type="molecule type" value="Genomic_DNA"/>
</dbReference>
<comment type="caution">
    <text evidence="2">The sequence shown here is derived from an EMBL/GenBank/DDBJ whole genome shotgun (WGS) entry which is preliminary data.</text>
</comment>